<proteinExistence type="predicted"/>
<comment type="caution">
    <text evidence="8">The sequence shown here is derived from an EMBL/GenBank/DDBJ whole genome shotgun (WGS) entry which is preliminary data.</text>
</comment>
<dbReference type="Proteomes" id="UP000681967">
    <property type="component" value="Unassembled WGS sequence"/>
</dbReference>
<evidence type="ECO:0000313" key="9">
    <source>
        <dbReference type="EMBL" id="CAF2089410.1"/>
    </source>
</evidence>
<evidence type="ECO:0000256" key="5">
    <source>
        <dbReference type="SAM" id="SignalP"/>
    </source>
</evidence>
<name>A0A816BUQ0_9BILA</name>
<dbReference type="Gene3D" id="2.10.90.10">
    <property type="entry name" value="Cystine-knot cytokines"/>
    <property type="match status" value="1"/>
</dbReference>
<sequence>MTVTLHLVFYTALLAAIMISRTYQCHIEFHTELLHLSGCLNTPIAIETTYCQGYCSSQDYLIYDWQSESRPYRHQHNITCCSPKMTVSREMKVLCDDRQQRIIKYPLVIRCQCRACTEICIS</sequence>
<evidence type="ECO:0000313" key="13">
    <source>
        <dbReference type="EMBL" id="CAF4008633.1"/>
    </source>
</evidence>
<keyword evidence="5" id="KW-0732">Signal</keyword>
<dbReference type="EMBL" id="CAJNRF010007237">
    <property type="protein sequence ID" value="CAF2089410.1"/>
    <property type="molecule type" value="Genomic_DNA"/>
</dbReference>
<dbReference type="OrthoDB" id="8453657at2759"/>
<evidence type="ECO:0000256" key="2">
    <source>
        <dbReference type="ARBA" id="ARBA00022525"/>
    </source>
</evidence>
<comment type="subcellular location">
    <subcellularLocation>
        <location evidence="1">Secreted</location>
    </subcellularLocation>
</comment>
<evidence type="ECO:0000313" key="12">
    <source>
        <dbReference type="EMBL" id="CAF4000616.1"/>
    </source>
</evidence>
<keyword evidence="17" id="KW-1185">Reference proteome</keyword>
<dbReference type="InterPro" id="IPR006207">
    <property type="entry name" value="Cys_knot_C"/>
</dbReference>
<organism evidence="8 16">
    <name type="scientific">Rotaria magnacalcarata</name>
    <dbReference type="NCBI Taxonomy" id="392030"/>
    <lineage>
        <taxon>Eukaryota</taxon>
        <taxon>Metazoa</taxon>
        <taxon>Spiralia</taxon>
        <taxon>Gnathifera</taxon>
        <taxon>Rotifera</taxon>
        <taxon>Eurotatoria</taxon>
        <taxon>Bdelloidea</taxon>
        <taxon>Philodinida</taxon>
        <taxon>Philodinidae</taxon>
        <taxon>Rotaria</taxon>
    </lineage>
</organism>
<dbReference type="Proteomes" id="UP000663855">
    <property type="component" value="Unassembled WGS sequence"/>
</dbReference>
<keyword evidence="2" id="KW-0964">Secreted</keyword>
<keyword evidence="3" id="KW-1015">Disulfide bond</keyword>
<dbReference type="InterPro" id="IPR006208">
    <property type="entry name" value="Glyco_hormone_CN"/>
</dbReference>
<protein>
    <recommendedName>
        <fullName evidence="6">CTCK domain-containing protein</fullName>
    </recommendedName>
</protein>
<evidence type="ECO:0000313" key="16">
    <source>
        <dbReference type="Proteomes" id="UP000663855"/>
    </source>
</evidence>
<dbReference type="GO" id="GO:0005576">
    <property type="term" value="C:extracellular region"/>
    <property type="evidence" value="ECO:0007669"/>
    <property type="project" value="UniProtKB-SubCell"/>
</dbReference>
<comment type="caution">
    <text evidence="4">Lacks conserved residue(s) required for the propagation of feature annotation.</text>
</comment>
<dbReference type="EMBL" id="CAJOBG010002463">
    <property type="protein sequence ID" value="CAF4008633.1"/>
    <property type="molecule type" value="Genomic_DNA"/>
</dbReference>
<dbReference type="Proteomes" id="UP000663887">
    <property type="component" value="Unassembled WGS sequence"/>
</dbReference>
<dbReference type="Pfam" id="PF00007">
    <property type="entry name" value="Cys_knot"/>
    <property type="match status" value="1"/>
</dbReference>
<dbReference type="EMBL" id="CAJNOV010017878">
    <property type="protein sequence ID" value="CAF1613705.1"/>
    <property type="molecule type" value="Genomic_DNA"/>
</dbReference>
<dbReference type="AlphaFoldDB" id="A0A816BUQ0"/>
<evidence type="ECO:0000259" key="6">
    <source>
        <dbReference type="PROSITE" id="PS01225"/>
    </source>
</evidence>
<dbReference type="EMBL" id="CAJNRG010008952">
    <property type="protein sequence ID" value="CAF2108687.1"/>
    <property type="molecule type" value="Genomic_DNA"/>
</dbReference>
<dbReference type="EMBL" id="CAJOBF010001981">
    <property type="protein sequence ID" value="CAF4000616.1"/>
    <property type="molecule type" value="Genomic_DNA"/>
</dbReference>
<feature type="chain" id="PRO_5035608977" description="CTCK domain-containing protein" evidence="5">
    <location>
        <begin position="25"/>
        <end position="122"/>
    </location>
</feature>
<evidence type="ECO:0000313" key="15">
    <source>
        <dbReference type="EMBL" id="CAF4496568.1"/>
    </source>
</evidence>
<dbReference type="Proteomes" id="UP000663842">
    <property type="component" value="Unassembled WGS sequence"/>
</dbReference>
<dbReference type="Proteomes" id="UP000663866">
    <property type="component" value="Unassembled WGS sequence"/>
</dbReference>
<dbReference type="SUPFAM" id="SSF57501">
    <property type="entry name" value="Cystine-knot cytokines"/>
    <property type="match status" value="1"/>
</dbReference>
<feature type="domain" description="CTCK" evidence="6">
    <location>
        <begin position="25"/>
        <end position="121"/>
    </location>
</feature>
<evidence type="ECO:0000256" key="1">
    <source>
        <dbReference type="ARBA" id="ARBA00004613"/>
    </source>
</evidence>
<dbReference type="InterPro" id="IPR029034">
    <property type="entry name" value="Cystine-knot_cytokine"/>
</dbReference>
<feature type="signal peptide" evidence="5">
    <location>
        <begin position="1"/>
        <end position="24"/>
    </location>
</feature>
<dbReference type="EMBL" id="CAJOBJ010079927">
    <property type="protein sequence ID" value="CAF4496568.1"/>
    <property type="molecule type" value="Genomic_DNA"/>
</dbReference>
<dbReference type="Proteomes" id="UP000663834">
    <property type="component" value="Unassembled WGS sequence"/>
</dbReference>
<evidence type="ECO:0000256" key="3">
    <source>
        <dbReference type="ARBA" id="ARBA00023157"/>
    </source>
</evidence>
<dbReference type="PROSITE" id="PS01225">
    <property type="entry name" value="CTCK_2"/>
    <property type="match status" value="1"/>
</dbReference>
<evidence type="ECO:0000256" key="4">
    <source>
        <dbReference type="PROSITE-ProRule" id="PRU00039"/>
    </source>
</evidence>
<evidence type="ECO:0000313" key="8">
    <source>
        <dbReference type="EMBL" id="CAF1613705.1"/>
    </source>
</evidence>
<dbReference type="Proteomes" id="UP000676336">
    <property type="component" value="Unassembled WGS sequence"/>
</dbReference>
<evidence type="ECO:0000313" key="11">
    <source>
        <dbReference type="EMBL" id="CAF3944628.1"/>
    </source>
</evidence>
<evidence type="ECO:0000313" key="14">
    <source>
        <dbReference type="EMBL" id="CAF4107589.1"/>
    </source>
</evidence>
<evidence type="ECO:0000313" key="7">
    <source>
        <dbReference type="EMBL" id="CAF1551442.1"/>
    </source>
</evidence>
<dbReference type="EMBL" id="CAJOBH010008246">
    <property type="protein sequence ID" value="CAF4107589.1"/>
    <property type="molecule type" value="Genomic_DNA"/>
</dbReference>
<dbReference type="Proteomes" id="UP000681720">
    <property type="component" value="Unassembled WGS sequence"/>
</dbReference>
<dbReference type="EMBL" id="CAJNOW010008965">
    <property type="protein sequence ID" value="CAF1551442.1"/>
    <property type="molecule type" value="Genomic_DNA"/>
</dbReference>
<reference evidence="8" key="1">
    <citation type="submission" date="2021-02" db="EMBL/GenBank/DDBJ databases">
        <authorList>
            <person name="Nowell W R."/>
        </authorList>
    </citation>
    <scope>NUCLEOTIDE SEQUENCE</scope>
</reference>
<accession>A0A816BUQ0</accession>
<evidence type="ECO:0000313" key="10">
    <source>
        <dbReference type="EMBL" id="CAF2108687.1"/>
    </source>
</evidence>
<evidence type="ECO:0000313" key="17">
    <source>
        <dbReference type="Proteomes" id="UP000663866"/>
    </source>
</evidence>
<gene>
    <name evidence="14" type="ORF">BYL167_LOCUS19435</name>
    <name evidence="8" type="ORF">CJN711_LOCUS36867</name>
    <name evidence="15" type="ORF">GIL414_LOCUS34508</name>
    <name evidence="7" type="ORF">KQP761_LOCUS17682</name>
    <name evidence="13" type="ORF">OVN521_LOCUS15482</name>
    <name evidence="11" type="ORF">SMN809_LOCUS8909</name>
    <name evidence="12" type="ORF">UXM345_LOCUS16152</name>
    <name evidence="9" type="ORF">WKI299_LOCUS17839</name>
    <name evidence="10" type="ORF">XDN619_LOCUS20303</name>
</gene>
<dbReference type="EMBL" id="CAJOBI010002795">
    <property type="protein sequence ID" value="CAF3944628.1"/>
    <property type="molecule type" value="Genomic_DNA"/>
</dbReference>
<dbReference type="Proteomes" id="UP000663856">
    <property type="component" value="Unassembled WGS sequence"/>
</dbReference>